<reference evidence="2" key="2">
    <citation type="submission" date="2020-09" db="EMBL/GenBank/DDBJ databases">
        <authorList>
            <person name="Sun Q."/>
            <person name="Kim S."/>
        </authorList>
    </citation>
    <scope>NUCLEOTIDE SEQUENCE</scope>
    <source>
        <strain evidence="2">KCTC 22164</strain>
    </source>
</reference>
<evidence type="ECO:0000259" key="1">
    <source>
        <dbReference type="Pfam" id="PF00685"/>
    </source>
</evidence>
<accession>A0A918JIQ5</accession>
<keyword evidence="3" id="KW-1185">Reference proteome</keyword>
<dbReference type="AlphaFoldDB" id="A0A918JIQ5"/>
<feature type="domain" description="Sulfotransferase" evidence="1">
    <location>
        <begin position="104"/>
        <end position="215"/>
    </location>
</feature>
<dbReference type="Pfam" id="PF00685">
    <property type="entry name" value="Sulfotransfer_1"/>
    <property type="match status" value="1"/>
</dbReference>
<evidence type="ECO:0000313" key="2">
    <source>
        <dbReference type="EMBL" id="GGW82296.1"/>
    </source>
</evidence>
<dbReference type="InterPro" id="IPR027417">
    <property type="entry name" value="P-loop_NTPase"/>
</dbReference>
<dbReference type="InterPro" id="IPR000863">
    <property type="entry name" value="Sulfotransferase_dom"/>
</dbReference>
<dbReference type="Gene3D" id="3.40.50.300">
    <property type="entry name" value="P-loop containing nucleotide triphosphate hydrolases"/>
    <property type="match status" value="1"/>
</dbReference>
<comment type="caution">
    <text evidence="2">The sequence shown here is derived from an EMBL/GenBank/DDBJ whole genome shotgun (WGS) entry which is preliminary data.</text>
</comment>
<evidence type="ECO:0000313" key="3">
    <source>
        <dbReference type="Proteomes" id="UP000631300"/>
    </source>
</evidence>
<proteinExistence type="predicted"/>
<dbReference type="Proteomes" id="UP000631300">
    <property type="component" value="Unassembled WGS sequence"/>
</dbReference>
<organism evidence="2 3">
    <name type="scientific">Alteromonas halophila</name>
    <dbReference type="NCBI Taxonomy" id="516698"/>
    <lineage>
        <taxon>Bacteria</taxon>
        <taxon>Pseudomonadati</taxon>
        <taxon>Pseudomonadota</taxon>
        <taxon>Gammaproteobacteria</taxon>
        <taxon>Alteromonadales</taxon>
        <taxon>Alteromonadaceae</taxon>
        <taxon>Alteromonas/Salinimonas group</taxon>
        <taxon>Alteromonas</taxon>
    </lineage>
</organism>
<dbReference type="SUPFAM" id="SSF52540">
    <property type="entry name" value="P-loop containing nucleoside triphosphate hydrolases"/>
    <property type="match status" value="1"/>
</dbReference>
<gene>
    <name evidence="2" type="ORF">GCM10007391_14160</name>
</gene>
<name>A0A918JIQ5_9ALTE</name>
<dbReference type="EMBL" id="BMXP01000003">
    <property type="protein sequence ID" value="GGW82296.1"/>
    <property type="molecule type" value="Genomic_DNA"/>
</dbReference>
<protein>
    <recommendedName>
        <fullName evidence="1">Sulfotransferase domain-containing protein</fullName>
    </recommendedName>
</protein>
<dbReference type="RefSeq" id="WP_189404815.1">
    <property type="nucleotide sequence ID" value="NZ_BMXP01000003.1"/>
</dbReference>
<dbReference type="GO" id="GO:0008146">
    <property type="term" value="F:sulfotransferase activity"/>
    <property type="evidence" value="ECO:0007669"/>
    <property type="project" value="InterPro"/>
</dbReference>
<sequence length="262" mass="30399">MQQFSFTTDKGKPYSVTVPTPKPNFERKFVFAFAKSGSTLLDNLLSVYCQVEGTPTFSLYNQAFDQGLSTAELGSEALPCLDFDGILYTGFRHYPRFELDIGSSKAIWLVRDPRDMAVSMYYSIAKSHVIPKGHEAMTRSRQQTSELDIDEFVVKRMKSYMGQFKQYQKNLANKNVKIYRYEDVIYEKLSWFKGVLTYLDIPVKDKLAENVVKQFDVIPSEEKDDQHIRQVHPGNYKKKLAAETVETLNEQAMDFLRYFNYE</sequence>
<reference evidence="2" key="1">
    <citation type="journal article" date="2014" name="Int. J. Syst. Evol. Microbiol.">
        <title>Complete genome sequence of Corynebacterium casei LMG S-19264T (=DSM 44701T), isolated from a smear-ripened cheese.</title>
        <authorList>
            <consortium name="US DOE Joint Genome Institute (JGI-PGF)"/>
            <person name="Walter F."/>
            <person name="Albersmeier A."/>
            <person name="Kalinowski J."/>
            <person name="Ruckert C."/>
        </authorList>
    </citation>
    <scope>NUCLEOTIDE SEQUENCE</scope>
    <source>
        <strain evidence="2">KCTC 22164</strain>
    </source>
</reference>